<dbReference type="Proteomes" id="UP000032552">
    <property type="component" value="Unassembled WGS sequence"/>
</dbReference>
<dbReference type="SUPFAM" id="SSF46785">
    <property type="entry name" value="Winged helix' DNA-binding domain"/>
    <property type="match status" value="1"/>
</dbReference>
<dbReference type="SUPFAM" id="SSF53850">
    <property type="entry name" value="Periplasmic binding protein-like II"/>
    <property type="match status" value="1"/>
</dbReference>
<dbReference type="Gene3D" id="3.40.190.290">
    <property type="match status" value="1"/>
</dbReference>
<feature type="domain" description="HTH lysR-type" evidence="5">
    <location>
        <begin position="1"/>
        <end position="58"/>
    </location>
</feature>
<dbReference type="GO" id="GO:0003700">
    <property type="term" value="F:DNA-binding transcription factor activity"/>
    <property type="evidence" value="ECO:0007669"/>
    <property type="project" value="InterPro"/>
</dbReference>
<keyword evidence="3" id="KW-0238">DNA-binding</keyword>
<dbReference type="GO" id="GO:0005829">
    <property type="term" value="C:cytosol"/>
    <property type="evidence" value="ECO:0007669"/>
    <property type="project" value="TreeGrafter"/>
</dbReference>
<dbReference type="GO" id="GO:0003677">
    <property type="term" value="F:DNA binding"/>
    <property type="evidence" value="ECO:0007669"/>
    <property type="project" value="UniProtKB-KW"/>
</dbReference>
<comment type="caution">
    <text evidence="6">The sequence shown here is derived from an EMBL/GenBank/DDBJ whole genome shotgun (WGS) entry which is preliminary data.</text>
</comment>
<evidence type="ECO:0000256" key="1">
    <source>
        <dbReference type="ARBA" id="ARBA00009437"/>
    </source>
</evidence>
<dbReference type="InterPro" id="IPR036390">
    <property type="entry name" value="WH_DNA-bd_sf"/>
</dbReference>
<dbReference type="PROSITE" id="PS50931">
    <property type="entry name" value="HTH_LYSR"/>
    <property type="match status" value="1"/>
</dbReference>
<keyword evidence="2" id="KW-0805">Transcription regulation</keyword>
<dbReference type="RefSeq" id="WP_003573683.1">
    <property type="nucleotide sequence ID" value="NZ_BAYM01000389.1"/>
</dbReference>
<dbReference type="CDD" id="cd08434">
    <property type="entry name" value="PBP2_GltC_like"/>
    <property type="match status" value="1"/>
</dbReference>
<name>A0A0C9QHQ8_LACPA</name>
<reference evidence="7" key="1">
    <citation type="submission" date="2014-05" db="EMBL/GenBank/DDBJ databases">
        <title>Whole genome sequencing of Lactobacillus casei NRIC0644.</title>
        <authorList>
            <person name="Atarashi H."/>
            <person name="Yoshida Y."/>
            <person name="Fujimura S."/>
            <person name="Tanaka N."/>
            <person name="Shiwa Y."/>
            <person name="Yoshikawa H."/>
            <person name="Okada S."/>
            <person name="Nakagawa J."/>
        </authorList>
    </citation>
    <scope>NUCLEOTIDE SEQUENCE [LARGE SCALE GENOMIC DNA]</scope>
    <source>
        <strain evidence="7">NRIC0644</strain>
    </source>
</reference>
<dbReference type="PANTHER" id="PTHR30419">
    <property type="entry name" value="HTH-TYPE TRANSCRIPTIONAL REGULATOR YBHD"/>
    <property type="match status" value="1"/>
</dbReference>
<dbReference type="Pfam" id="PF00126">
    <property type="entry name" value="HTH_1"/>
    <property type="match status" value="1"/>
</dbReference>
<dbReference type="PANTHER" id="PTHR30419:SF28">
    <property type="entry name" value="HTH-TYPE TRANSCRIPTIONAL REGULATOR BSDA"/>
    <property type="match status" value="1"/>
</dbReference>
<dbReference type="PRINTS" id="PR00039">
    <property type="entry name" value="HTHLYSR"/>
</dbReference>
<dbReference type="AlphaFoldDB" id="A0A0C9QHQ8"/>
<keyword evidence="4" id="KW-0804">Transcription</keyword>
<comment type="similarity">
    <text evidence="1">Belongs to the LysR transcriptional regulatory family.</text>
</comment>
<dbReference type="InterPro" id="IPR000847">
    <property type="entry name" value="LysR_HTH_N"/>
</dbReference>
<protein>
    <submittedName>
        <fullName evidence="6">Transcriptional regulator</fullName>
    </submittedName>
</protein>
<dbReference type="InterPro" id="IPR005119">
    <property type="entry name" value="LysR_subst-bd"/>
</dbReference>
<evidence type="ECO:0000256" key="3">
    <source>
        <dbReference type="ARBA" id="ARBA00023125"/>
    </source>
</evidence>
<dbReference type="Gene3D" id="1.10.10.10">
    <property type="entry name" value="Winged helix-like DNA-binding domain superfamily/Winged helix DNA-binding domain"/>
    <property type="match status" value="1"/>
</dbReference>
<evidence type="ECO:0000259" key="5">
    <source>
        <dbReference type="PROSITE" id="PS50931"/>
    </source>
</evidence>
<dbReference type="Pfam" id="PF03466">
    <property type="entry name" value="LysR_substrate"/>
    <property type="match status" value="1"/>
</dbReference>
<gene>
    <name evidence="6" type="ORF">LC0644_2582</name>
</gene>
<organism evidence="6 7">
    <name type="scientific">Lacticaseibacillus paracasei NRIC 0644</name>
    <dbReference type="NCBI Taxonomy" id="1435038"/>
    <lineage>
        <taxon>Bacteria</taxon>
        <taxon>Bacillati</taxon>
        <taxon>Bacillota</taxon>
        <taxon>Bacilli</taxon>
        <taxon>Lactobacillales</taxon>
        <taxon>Lactobacillaceae</taxon>
        <taxon>Lacticaseibacillus</taxon>
    </lineage>
</organism>
<dbReference type="EMBL" id="BAYM01000389">
    <property type="protein sequence ID" value="GAN37993.1"/>
    <property type="molecule type" value="Genomic_DNA"/>
</dbReference>
<evidence type="ECO:0000313" key="6">
    <source>
        <dbReference type="EMBL" id="GAN37993.1"/>
    </source>
</evidence>
<dbReference type="FunFam" id="1.10.10.10:FF:000001">
    <property type="entry name" value="LysR family transcriptional regulator"/>
    <property type="match status" value="1"/>
</dbReference>
<evidence type="ECO:0000313" key="7">
    <source>
        <dbReference type="Proteomes" id="UP000032552"/>
    </source>
</evidence>
<evidence type="ECO:0000256" key="2">
    <source>
        <dbReference type="ARBA" id="ARBA00023015"/>
    </source>
</evidence>
<sequence length="297" mass="33452">MNLFHLRYFVTLAKSQNYTRAARQLNITQPSLSNAIHGLEAELGLALFVRQGRNVVLTSEGREFSRIVDHSLTILDSGIEQLQHQNNEQTVIKLAALRTLSTRWVPGMVREFLQNSQQDVRFEFTNENGLSPQIIQGLRAKHYDICFCSKVDEQEDIAYFPIASQALVVITPTDHPLATRNQIELSETLAFDQVTFSKRSGLAPIIRQLFAECGGQPHSVYAIEEDEAVAGLVANGFGIAVVPNMPLLKTLPVKIIPLSFPTWQRIFYMATLKDHYQSPAAKDFIDFVHAHHADIRQ</sequence>
<proteinExistence type="inferred from homology"/>
<dbReference type="InterPro" id="IPR036388">
    <property type="entry name" value="WH-like_DNA-bd_sf"/>
</dbReference>
<dbReference type="InterPro" id="IPR050950">
    <property type="entry name" value="HTH-type_LysR_regulators"/>
</dbReference>
<accession>A0A0C9QHQ8</accession>
<evidence type="ECO:0000256" key="4">
    <source>
        <dbReference type="ARBA" id="ARBA00023163"/>
    </source>
</evidence>